<gene>
    <name evidence="12" type="ORF">FGG08_000183</name>
</gene>
<keyword evidence="8" id="KW-0539">Nucleus</keyword>
<keyword evidence="7" id="KW-0269">Exonuclease</keyword>
<evidence type="ECO:0000256" key="9">
    <source>
        <dbReference type="ARBA" id="ARBA00025599"/>
    </source>
</evidence>
<sequence>MNQKSLSSNWKRLQRQLDKNKPPKRKASTAIEDSSSAWKRNKLTSPGSSPSMPRRTQQKPTDMELWAIENDVSAADIRDAYGTFLKGSSSISATILPTDGDEINKGFSPTVEIGKYIAIDCEMVGVGRPPPDDNNALARVSLVNYHGVQIYDSFVRPQEPVVDWRTHVSGVSPRHMATARDFVTVQMDIASLLNGRILVGHAVRNDLDALKLAHPRRDTRDTTWYQGFRKLSAGRAPALKKLAREVLGVEIQGGEHSSVEDARTTMLLFRKVKDLFEAEHAKRFPGSVGQAVVRSQTQTAKSSASSGEEEGEEEKKATSKNRKKKKKRKKRTKR</sequence>
<comment type="function">
    <text evidence="9">Exoribonuclease involved in ribosome biosynthesis. Involved in the processing of ITS1, the internal transcribed spacer localized between the 18S and 5.8S rRNAs.</text>
</comment>
<comment type="caution">
    <text evidence="12">The sequence shown here is derived from an EMBL/GenBank/DDBJ whole genome shotgun (WGS) entry which is preliminary data.</text>
</comment>
<proteinExistence type="inferred from homology"/>
<evidence type="ECO:0000256" key="3">
    <source>
        <dbReference type="ARBA" id="ARBA00016937"/>
    </source>
</evidence>
<keyword evidence="4" id="KW-0698">rRNA processing</keyword>
<dbReference type="InterPro" id="IPR012337">
    <property type="entry name" value="RNaseH-like_sf"/>
</dbReference>
<dbReference type="Proteomes" id="UP000698800">
    <property type="component" value="Unassembled WGS sequence"/>
</dbReference>
<dbReference type="GO" id="GO:0008408">
    <property type="term" value="F:3'-5' exonuclease activity"/>
    <property type="evidence" value="ECO:0007669"/>
    <property type="project" value="InterPro"/>
</dbReference>
<dbReference type="PANTHER" id="PTHR12801:SF45">
    <property type="entry name" value="RNA EXONUCLEASE 4"/>
    <property type="match status" value="1"/>
</dbReference>
<dbReference type="GO" id="GO:0003676">
    <property type="term" value="F:nucleic acid binding"/>
    <property type="evidence" value="ECO:0007669"/>
    <property type="project" value="InterPro"/>
</dbReference>
<dbReference type="FunFam" id="3.30.420.10:FF:000007">
    <property type="entry name" value="Interferon-stimulated exonuclease gene 20"/>
    <property type="match status" value="1"/>
</dbReference>
<feature type="domain" description="Exonuclease" evidence="11">
    <location>
        <begin position="115"/>
        <end position="278"/>
    </location>
</feature>
<evidence type="ECO:0000313" key="12">
    <source>
        <dbReference type="EMBL" id="KAH0547694.1"/>
    </source>
</evidence>
<feature type="compositionally biased region" description="Basic residues" evidence="10">
    <location>
        <begin position="318"/>
        <end position="334"/>
    </location>
</feature>
<evidence type="ECO:0000256" key="7">
    <source>
        <dbReference type="ARBA" id="ARBA00022839"/>
    </source>
</evidence>
<dbReference type="EMBL" id="JAGHQL010000002">
    <property type="protein sequence ID" value="KAH0547694.1"/>
    <property type="molecule type" value="Genomic_DNA"/>
</dbReference>
<dbReference type="SUPFAM" id="SSF53098">
    <property type="entry name" value="Ribonuclease H-like"/>
    <property type="match status" value="1"/>
</dbReference>
<dbReference type="AlphaFoldDB" id="A0A9P8IDJ3"/>
<keyword evidence="6" id="KW-0378">Hydrolase</keyword>
<evidence type="ECO:0000256" key="5">
    <source>
        <dbReference type="ARBA" id="ARBA00022722"/>
    </source>
</evidence>
<dbReference type="OrthoDB" id="8191639at2759"/>
<comment type="similarity">
    <text evidence="2">Belongs to the REXO4 family.</text>
</comment>
<reference evidence="12" key="1">
    <citation type="submission" date="2021-03" db="EMBL/GenBank/DDBJ databases">
        <title>Comparative genomics and phylogenomic investigation of the class Geoglossomycetes provide insights into ecological specialization and systematics.</title>
        <authorList>
            <person name="Melie T."/>
            <person name="Pirro S."/>
            <person name="Miller A.N."/>
            <person name="Quandt A."/>
        </authorList>
    </citation>
    <scope>NUCLEOTIDE SEQUENCE</scope>
    <source>
        <strain evidence="12">GBOQ0MN5Z8</strain>
    </source>
</reference>
<organism evidence="12 13">
    <name type="scientific">Glutinoglossum americanum</name>
    <dbReference type="NCBI Taxonomy" id="1670608"/>
    <lineage>
        <taxon>Eukaryota</taxon>
        <taxon>Fungi</taxon>
        <taxon>Dikarya</taxon>
        <taxon>Ascomycota</taxon>
        <taxon>Pezizomycotina</taxon>
        <taxon>Geoglossomycetes</taxon>
        <taxon>Geoglossales</taxon>
        <taxon>Geoglossaceae</taxon>
        <taxon>Glutinoglossum</taxon>
    </lineage>
</organism>
<evidence type="ECO:0000313" key="13">
    <source>
        <dbReference type="Proteomes" id="UP000698800"/>
    </source>
</evidence>
<comment type="subcellular location">
    <subcellularLocation>
        <location evidence="1">Nucleus</location>
    </subcellularLocation>
</comment>
<evidence type="ECO:0000256" key="2">
    <source>
        <dbReference type="ARBA" id="ARBA00010489"/>
    </source>
</evidence>
<dbReference type="CDD" id="cd06144">
    <property type="entry name" value="REX4_like"/>
    <property type="match status" value="1"/>
</dbReference>
<dbReference type="Gene3D" id="3.30.420.10">
    <property type="entry name" value="Ribonuclease H-like superfamily/Ribonuclease H"/>
    <property type="match status" value="1"/>
</dbReference>
<evidence type="ECO:0000256" key="4">
    <source>
        <dbReference type="ARBA" id="ARBA00022552"/>
    </source>
</evidence>
<dbReference type="InterPro" id="IPR037431">
    <property type="entry name" value="REX4_DEDDh_dom"/>
</dbReference>
<accession>A0A9P8IDJ3</accession>
<dbReference type="PANTHER" id="PTHR12801">
    <property type="entry name" value="RNA EXONUCLEASE REXO1 / RECO3 FAMILY MEMBER-RELATED"/>
    <property type="match status" value="1"/>
</dbReference>
<dbReference type="GO" id="GO:0006364">
    <property type="term" value="P:rRNA processing"/>
    <property type="evidence" value="ECO:0007669"/>
    <property type="project" value="UniProtKB-KW"/>
</dbReference>
<dbReference type="InterPro" id="IPR013520">
    <property type="entry name" value="Ribonucl_H"/>
</dbReference>
<dbReference type="Pfam" id="PF00929">
    <property type="entry name" value="RNase_T"/>
    <property type="match status" value="1"/>
</dbReference>
<evidence type="ECO:0000256" key="6">
    <source>
        <dbReference type="ARBA" id="ARBA00022801"/>
    </source>
</evidence>
<keyword evidence="5" id="KW-0540">Nuclease</keyword>
<feature type="compositionally biased region" description="Polar residues" evidence="10">
    <location>
        <begin position="31"/>
        <end position="60"/>
    </location>
</feature>
<protein>
    <recommendedName>
        <fullName evidence="3">RNA exonuclease 4</fullName>
    </recommendedName>
</protein>
<evidence type="ECO:0000256" key="8">
    <source>
        <dbReference type="ARBA" id="ARBA00023242"/>
    </source>
</evidence>
<evidence type="ECO:0000256" key="1">
    <source>
        <dbReference type="ARBA" id="ARBA00004123"/>
    </source>
</evidence>
<dbReference type="GO" id="GO:0000027">
    <property type="term" value="P:ribosomal large subunit assembly"/>
    <property type="evidence" value="ECO:0007669"/>
    <property type="project" value="TreeGrafter"/>
</dbReference>
<name>A0A9P8IDJ3_9PEZI</name>
<dbReference type="InterPro" id="IPR047021">
    <property type="entry name" value="REXO1/3/4-like"/>
</dbReference>
<feature type="compositionally biased region" description="Polar residues" evidence="10">
    <location>
        <begin position="1"/>
        <end position="11"/>
    </location>
</feature>
<dbReference type="InterPro" id="IPR036397">
    <property type="entry name" value="RNaseH_sf"/>
</dbReference>
<keyword evidence="13" id="KW-1185">Reference proteome</keyword>
<feature type="region of interest" description="Disordered" evidence="10">
    <location>
        <begin position="286"/>
        <end position="334"/>
    </location>
</feature>
<evidence type="ECO:0000259" key="11">
    <source>
        <dbReference type="SMART" id="SM00479"/>
    </source>
</evidence>
<evidence type="ECO:0000256" key="10">
    <source>
        <dbReference type="SAM" id="MobiDB-lite"/>
    </source>
</evidence>
<dbReference type="GO" id="GO:0005634">
    <property type="term" value="C:nucleus"/>
    <property type="evidence" value="ECO:0007669"/>
    <property type="project" value="UniProtKB-SubCell"/>
</dbReference>
<dbReference type="SMART" id="SM00479">
    <property type="entry name" value="EXOIII"/>
    <property type="match status" value="1"/>
</dbReference>
<feature type="compositionally biased region" description="Low complexity" evidence="10">
    <location>
        <begin position="295"/>
        <end position="306"/>
    </location>
</feature>
<feature type="region of interest" description="Disordered" evidence="10">
    <location>
        <begin position="1"/>
        <end position="61"/>
    </location>
</feature>